<proteinExistence type="inferred from homology"/>
<dbReference type="AlphaFoldDB" id="A0A6J5Z9X0"/>
<dbReference type="Pfam" id="PF13302">
    <property type="entry name" value="Acetyltransf_3"/>
    <property type="match status" value="1"/>
</dbReference>
<dbReference type="CDD" id="cd04301">
    <property type="entry name" value="NAT_SF"/>
    <property type="match status" value="1"/>
</dbReference>
<accession>A0A6J5Z9X0</accession>
<feature type="domain" description="N-acetyltransferase" evidence="4">
    <location>
        <begin position="16"/>
        <end position="177"/>
    </location>
</feature>
<dbReference type="PROSITE" id="PS51186">
    <property type="entry name" value="GNAT"/>
    <property type="match status" value="1"/>
</dbReference>
<organism evidence="5">
    <name type="scientific">freshwater metagenome</name>
    <dbReference type="NCBI Taxonomy" id="449393"/>
    <lineage>
        <taxon>unclassified sequences</taxon>
        <taxon>metagenomes</taxon>
        <taxon>ecological metagenomes</taxon>
    </lineage>
</organism>
<name>A0A6J5Z9X0_9ZZZZ</name>
<dbReference type="PANTHER" id="PTHR43792">
    <property type="entry name" value="GNAT FAMILY, PUTATIVE (AFU_ORTHOLOGUE AFUA_3G00765)-RELATED-RELATED"/>
    <property type="match status" value="1"/>
</dbReference>
<evidence type="ECO:0000256" key="1">
    <source>
        <dbReference type="ARBA" id="ARBA00022679"/>
    </source>
</evidence>
<keyword evidence="1" id="KW-0808">Transferase</keyword>
<protein>
    <submittedName>
        <fullName evidence="5">Unannotated protein</fullName>
    </submittedName>
</protein>
<reference evidence="5" key="1">
    <citation type="submission" date="2020-05" db="EMBL/GenBank/DDBJ databases">
        <authorList>
            <person name="Chiriac C."/>
            <person name="Salcher M."/>
            <person name="Ghai R."/>
            <person name="Kavagutti S V."/>
        </authorList>
    </citation>
    <scope>NUCLEOTIDE SEQUENCE</scope>
</reference>
<sequence>MINWPIEQPTLSDGQVILRPLREDDIESVFAACQDPLISSFTPVPYPYDREMAEEFVRGAALGYLNHQSITFAIESEGELAGTIALHSLSIANHCAEVGYWMSADHRGKGICTSALKIISKLALEVMAFRRVQGLADDDNFASHKVLERAGYKREALLAQRVTKSDGTQKDMLLYALVQ</sequence>
<dbReference type="SUPFAM" id="SSF55729">
    <property type="entry name" value="Acyl-CoA N-acyltransferases (Nat)"/>
    <property type="match status" value="1"/>
</dbReference>
<dbReference type="PANTHER" id="PTHR43792:SF8">
    <property type="entry name" value="[RIBOSOMAL PROTEIN US5]-ALANINE N-ACETYLTRANSFERASE"/>
    <property type="match status" value="1"/>
</dbReference>
<dbReference type="GO" id="GO:0016747">
    <property type="term" value="F:acyltransferase activity, transferring groups other than amino-acyl groups"/>
    <property type="evidence" value="ECO:0007669"/>
    <property type="project" value="InterPro"/>
</dbReference>
<dbReference type="EMBL" id="CAESAK010000070">
    <property type="protein sequence ID" value="CAB4337339.1"/>
    <property type="molecule type" value="Genomic_DNA"/>
</dbReference>
<evidence type="ECO:0000259" key="4">
    <source>
        <dbReference type="PROSITE" id="PS51186"/>
    </source>
</evidence>
<comment type="similarity">
    <text evidence="3">Belongs to the acetyltransferase family. RimJ subfamily.</text>
</comment>
<dbReference type="Gene3D" id="3.40.630.30">
    <property type="match status" value="1"/>
</dbReference>
<evidence type="ECO:0000256" key="3">
    <source>
        <dbReference type="ARBA" id="ARBA00038502"/>
    </source>
</evidence>
<evidence type="ECO:0000313" key="5">
    <source>
        <dbReference type="EMBL" id="CAB4337339.1"/>
    </source>
</evidence>
<dbReference type="InterPro" id="IPR000182">
    <property type="entry name" value="GNAT_dom"/>
</dbReference>
<dbReference type="InterPro" id="IPR016181">
    <property type="entry name" value="Acyl_CoA_acyltransferase"/>
</dbReference>
<keyword evidence="2" id="KW-0012">Acyltransferase</keyword>
<dbReference type="InterPro" id="IPR051531">
    <property type="entry name" value="N-acetyltransferase"/>
</dbReference>
<evidence type="ECO:0000256" key="2">
    <source>
        <dbReference type="ARBA" id="ARBA00023315"/>
    </source>
</evidence>
<gene>
    <name evidence="5" type="ORF">UFOPK3775_00644</name>
</gene>